<evidence type="ECO:0000313" key="4">
    <source>
        <dbReference type="Proteomes" id="UP000533476"/>
    </source>
</evidence>
<dbReference type="CDD" id="cd00009">
    <property type="entry name" value="AAA"/>
    <property type="match status" value="1"/>
</dbReference>
<dbReference type="SUPFAM" id="SSF52540">
    <property type="entry name" value="P-loop containing nucleoside triphosphate hydrolases"/>
    <property type="match status" value="1"/>
</dbReference>
<organism evidence="3 4">
    <name type="scientific">Sulfobacillus harzensis</name>
    <dbReference type="NCBI Taxonomy" id="2729629"/>
    <lineage>
        <taxon>Bacteria</taxon>
        <taxon>Bacillati</taxon>
        <taxon>Bacillota</taxon>
        <taxon>Clostridia</taxon>
        <taxon>Eubacteriales</taxon>
        <taxon>Clostridiales Family XVII. Incertae Sedis</taxon>
        <taxon>Sulfobacillus</taxon>
    </lineage>
</organism>
<dbReference type="EMBL" id="JABBVZ010000053">
    <property type="protein sequence ID" value="NMP23491.1"/>
    <property type="molecule type" value="Genomic_DNA"/>
</dbReference>
<comment type="caution">
    <text evidence="3">The sequence shown here is derived from an EMBL/GenBank/DDBJ whole genome shotgun (WGS) entry which is preliminary data.</text>
</comment>
<evidence type="ECO:0000256" key="1">
    <source>
        <dbReference type="SAM" id="MobiDB-lite"/>
    </source>
</evidence>
<keyword evidence="4" id="KW-1185">Reference proteome</keyword>
<sequence>MEPAFRHLPKRDGTMIPVPSMPWSSGPTPPPPFKASCCGQEIRGERVSVIQGALSVWQWRYCACMREALAIAAEERQRQEQDVRRRERWEVQQKSLDTLFPQWRHSAKVPRQTLANFVVSDETRRLVERIRAWADTVNPTEGFLLAGRVGNGKTHLVRGVAHQMRAHYRTVLYTTVPYLVEHLRGPTGVDMDAVLKATTRADVVVWDDLGAEKPSDWVLDRLYLLLDARYEAEKPLLATSNLSPSLLEERVGARIVSRLMEMGPVWEVPGADYRLLLARKRLVAG</sequence>
<dbReference type="PANTHER" id="PTHR30050:SF4">
    <property type="entry name" value="ATP-BINDING PROTEIN RV3427C IN INSERTION SEQUENCE-RELATED"/>
    <property type="match status" value="1"/>
</dbReference>
<keyword evidence="3" id="KW-0547">Nucleotide-binding</keyword>
<gene>
    <name evidence="3" type="ORF">HIJ39_14180</name>
</gene>
<accession>A0A7Y0Q3Z3</accession>
<dbReference type="InterPro" id="IPR027417">
    <property type="entry name" value="P-loop_NTPase"/>
</dbReference>
<dbReference type="Gene3D" id="3.40.50.300">
    <property type="entry name" value="P-loop containing nucleotide triphosphate hydrolases"/>
    <property type="match status" value="1"/>
</dbReference>
<dbReference type="PANTHER" id="PTHR30050">
    <property type="entry name" value="CHROMOSOMAL REPLICATION INITIATOR PROTEIN DNAA"/>
    <property type="match status" value="1"/>
</dbReference>
<dbReference type="InterPro" id="IPR002611">
    <property type="entry name" value="IstB_ATP-bd"/>
</dbReference>
<proteinExistence type="predicted"/>
<dbReference type="SMART" id="SM00382">
    <property type="entry name" value="AAA"/>
    <property type="match status" value="1"/>
</dbReference>
<dbReference type="GO" id="GO:0006260">
    <property type="term" value="P:DNA replication"/>
    <property type="evidence" value="ECO:0007669"/>
    <property type="project" value="TreeGrafter"/>
</dbReference>
<dbReference type="InterPro" id="IPR003593">
    <property type="entry name" value="AAA+_ATPase"/>
</dbReference>
<name>A0A7Y0Q3Z3_9FIRM</name>
<keyword evidence="3" id="KW-0067">ATP-binding</keyword>
<dbReference type="AlphaFoldDB" id="A0A7Y0Q3Z3"/>
<reference evidence="3 4" key="1">
    <citation type="submission" date="2020-04" db="EMBL/GenBank/DDBJ databases">
        <authorList>
            <person name="Zhang R."/>
            <person name="Schippers A."/>
        </authorList>
    </citation>
    <scope>NUCLEOTIDE SEQUENCE [LARGE SCALE GENOMIC DNA]</scope>
    <source>
        <strain evidence="3 4">DSM 109850</strain>
    </source>
</reference>
<dbReference type="Proteomes" id="UP000533476">
    <property type="component" value="Unassembled WGS sequence"/>
</dbReference>
<protein>
    <submittedName>
        <fullName evidence="3">ATP-binding protein</fullName>
    </submittedName>
</protein>
<feature type="domain" description="AAA+ ATPase" evidence="2">
    <location>
        <begin position="139"/>
        <end position="261"/>
    </location>
</feature>
<dbReference type="RefSeq" id="WP_169100815.1">
    <property type="nucleotide sequence ID" value="NZ_JABBVZ010000053.1"/>
</dbReference>
<feature type="region of interest" description="Disordered" evidence="1">
    <location>
        <begin position="1"/>
        <end position="31"/>
    </location>
</feature>
<dbReference type="Pfam" id="PF01695">
    <property type="entry name" value="IstB_IS21"/>
    <property type="match status" value="1"/>
</dbReference>
<evidence type="ECO:0000259" key="2">
    <source>
        <dbReference type="SMART" id="SM00382"/>
    </source>
</evidence>
<dbReference type="GO" id="GO:0005524">
    <property type="term" value="F:ATP binding"/>
    <property type="evidence" value="ECO:0007669"/>
    <property type="project" value="UniProtKB-KW"/>
</dbReference>
<evidence type="ECO:0000313" key="3">
    <source>
        <dbReference type="EMBL" id="NMP23491.1"/>
    </source>
</evidence>